<evidence type="ECO:0000256" key="1">
    <source>
        <dbReference type="ARBA" id="ARBA00006484"/>
    </source>
</evidence>
<gene>
    <name evidence="3" type="ORF">CCHL11_08274</name>
</gene>
<protein>
    <submittedName>
        <fullName evidence="3">3-oxoacyl-[acyl-carrier-protein] reductase 11</fullName>
    </submittedName>
</protein>
<evidence type="ECO:0000313" key="3">
    <source>
        <dbReference type="EMBL" id="OLN85698.1"/>
    </source>
</evidence>
<accession>A0A1Q8RN05</accession>
<comment type="caution">
    <text evidence="3">The sequence shown here is derived from an EMBL/GenBank/DDBJ whole genome shotgun (WGS) entry which is preliminary data.</text>
</comment>
<sequence>MASTSVSPDFYVKALQFTRRVHRDEYPAIDPTKPELSLAGKVVIITGASRGIGADGLVPAFAKAGAKALVLVARDEAKLNEVAKRAKSLNKSLETLVCPLDVTDEAGIKSMFEKVKKTYGHADILVNNAAVLRAVGTVKDIDPKLWWEDMEINVCGTLYPSMHFLRCLPASARGTIINFTSGAHSVVPGMSSYMISKLATLQLAAFVAAENKDVTAVAVHPGLVDTDMTVEHFKPFAQDTPALVGGTVVWLCSEKGRFLNGRFVAVNWDVEDLHERRNEIEENGLLKVDIAGQFGADQFN</sequence>
<proteinExistence type="inferred from homology"/>
<dbReference type="PANTHER" id="PTHR42760">
    <property type="entry name" value="SHORT-CHAIN DEHYDROGENASES/REDUCTASES FAMILY MEMBER"/>
    <property type="match status" value="1"/>
</dbReference>
<dbReference type="Proteomes" id="UP000186583">
    <property type="component" value="Unassembled WGS sequence"/>
</dbReference>
<dbReference type="STRING" id="708187.A0A1Q8RN05"/>
<name>A0A1Q8RN05_9PEZI</name>
<dbReference type="EMBL" id="MPGH01000156">
    <property type="protein sequence ID" value="OLN85698.1"/>
    <property type="molecule type" value="Genomic_DNA"/>
</dbReference>
<reference evidence="3 4" key="1">
    <citation type="submission" date="2016-11" db="EMBL/GenBank/DDBJ databases">
        <title>Draft Genome Assembly of Colletotrichum chlorophyti a pathogen of herbaceous plants.</title>
        <authorList>
            <person name="Gan P."/>
            <person name="Narusaka M."/>
            <person name="Tsushima A."/>
            <person name="Narusaka Y."/>
            <person name="Takano Y."/>
            <person name="Shirasu K."/>
        </authorList>
    </citation>
    <scope>NUCLEOTIDE SEQUENCE [LARGE SCALE GENOMIC DNA]</scope>
    <source>
        <strain evidence="3 4">NTL11</strain>
    </source>
</reference>
<dbReference type="CDD" id="cd05233">
    <property type="entry name" value="SDR_c"/>
    <property type="match status" value="1"/>
</dbReference>
<comment type="similarity">
    <text evidence="1">Belongs to the short-chain dehydrogenases/reductases (SDR) family.</text>
</comment>
<organism evidence="3 4">
    <name type="scientific">Colletotrichum chlorophyti</name>
    <dbReference type="NCBI Taxonomy" id="708187"/>
    <lineage>
        <taxon>Eukaryota</taxon>
        <taxon>Fungi</taxon>
        <taxon>Dikarya</taxon>
        <taxon>Ascomycota</taxon>
        <taxon>Pezizomycotina</taxon>
        <taxon>Sordariomycetes</taxon>
        <taxon>Hypocreomycetidae</taxon>
        <taxon>Glomerellales</taxon>
        <taxon>Glomerellaceae</taxon>
        <taxon>Colletotrichum</taxon>
    </lineage>
</organism>
<keyword evidence="4" id="KW-1185">Reference proteome</keyword>
<dbReference type="PANTHER" id="PTHR42760:SF37">
    <property type="entry name" value="CLAVALDEHYDE DEHYDROGENASE"/>
    <property type="match status" value="1"/>
</dbReference>
<keyword evidence="2" id="KW-0560">Oxidoreductase</keyword>
<dbReference type="InterPro" id="IPR002347">
    <property type="entry name" value="SDR_fam"/>
</dbReference>
<dbReference type="GO" id="GO:0016616">
    <property type="term" value="F:oxidoreductase activity, acting on the CH-OH group of donors, NAD or NADP as acceptor"/>
    <property type="evidence" value="ECO:0007669"/>
    <property type="project" value="TreeGrafter"/>
</dbReference>
<dbReference type="SUPFAM" id="SSF51735">
    <property type="entry name" value="NAD(P)-binding Rossmann-fold domains"/>
    <property type="match status" value="1"/>
</dbReference>
<dbReference type="AlphaFoldDB" id="A0A1Q8RN05"/>
<dbReference type="OrthoDB" id="1933717at2759"/>
<dbReference type="Pfam" id="PF00106">
    <property type="entry name" value="adh_short"/>
    <property type="match status" value="1"/>
</dbReference>
<evidence type="ECO:0000256" key="2">
    <source>
        <dbReference type="ARBA" id="ARBA00023002"/>
    </source>
</evidence>
<dbReference type="InterPro" id="IPR036291">
    <property type="entry name" value="NAD(P)-bd_dom_sf"/>
</dbReference>
<dbReference type="PRINTS" id="PR00081">
    <property type="entry name" value="GDHRDH"/>
</dbReference>
<evidence type="ECO:0000313" key="4">
    <source>
        <dbReference type="Proteomes" id="UP000186583"/>
    </source>
</evidence>
<dbReference type="Gene3D" id="3.40.50.720">
    <property type="entry name" value="NAD(P)-binding Rossmann-like Domain"/>
    <property type="match status" value="1"/>
</dbReference>